<evidence type="ECO:0000313" key="3">
    <source>
        <dbReference type="Proteomes" id="UP000523614"/>
    </source>
</evidence>
<accession>A0A847H9B8</accession>
<reference evidence="2 3" key="1">
    <citation type="journal article" date="2020" name="Biotechnol. Biofuels">
        <title>New insights from the biogas microbiome by comprehensive genome-resolved metagenomics of nearly 1600 species originating from multiple anaerobic digesters.</title>
        <authorList>
            <person name="Campanaro S."/>
            <person name="Treu L."/>
            <person name="Rodriguez-R L.M."/>
            <person name="Kovalovszki A."/>
            <person name="Ziels R.M."/>
            <person name="Maus I."/>
            <person name="Zhu X."/>
            <person name="Kougias P.G."/>
            <person name="Basile A."/>
            <person name="Luo G."/>
            <person name="Schluter A."/>
            <person name="Konstantinidis K.T."/>
            <person name="Angelidaki I."/>
        </authorList>
    </citation>
    <scope>NUCLEOTIDE SEQUENCE [LARGE SCALE GENOMIC DNA]</scope>
    <source>
        <strain evidence="2">AS06rmzACSIP_235</strain>
    </source>
</reference>
<feature type="transmembrane region" description="Helical" evidence="1">
    <location>
        <begin position="89"/>
        <end position="108"/>
    </location>
</feature>
<keyword evidence="1" id="KW-0472">Membrane</keyword>
<feature type="transmembrane region" description="Helical" evidence="1">
    <location>
        <begin position="58"/>
        <end position="77"/>
    </location>
</feature>
<comment type="caution">
    <text evidence="2">The sequence shown here is derived from an EMBL/GenBank/DDBJ whole genome shotgun (WGS) entry which is preliminary data.</text>
</comment>
<sequence>MSALCGVLVLAHLLATQPRSVADLGLFYFLAGYLGIVAAVVAAGTLDLRPGKIKAEGLRPAVVGHAISGAAVLLVFIRTTLPGATGLELVFVPLGFSIGQLPVMWALVARRSGGMP</sequence>
<dbReference type="EMBL" id="JAAYYP010000104">
    <property type="protein sequence ID" value="NLF90323.1"/>
    <property type="molecule type" value="Genomic_DNA"/>
</dbReference>
<keyword evidence="1" id="KW-0812">Transmembrane</keyword>
<protein>
    <submittedName>
        <fullName evidence="2">Uncharacterized protein</fullName>
    </submittedName>
</protein>
<keyword evidence="1" id="KW-1133">Transmembrane helix</keyword>
<proteinExistence type="predicted"/>
<organism evidence="2 3">
    <name type="scientific">Corynebacterium marinum</name>
    <dbReference type="NCBI Taxonomy" id="349751"/>
    <lineage>
        <taxon>Bacteria</taxon>
        <taxon>Bacillati</taxon>
        <taxon>Actinomycetota</taxon>
        <taxon>Actinomycetes</taxon>
        <taxon>Mycobacteriales</taxon>
        <taxon>Corynebacteriaceae</taxon>
        <taxon>Corynebacterium</taxon>
    </lineage>
</organism>
<gene>
    <name evidence="2" type="ORF">GX570_03120</name>
</gene>
<evidence type="ECO:0000256" key="1">
    <source>
        <dbReference type="SAM" id="Phobius"/>
    </source>
</evidence>
<name>A0A847H9B8_9CORY</name>
<evidence type="ECO:0000313" key="2">
    <source>
        <dbReference type="EMBL" id="NLF90323.1"/>
    </source>
</evidence>
<dbReference type="Proteomes" id="UP000523614">
    <property type="component" value="Unassembled WGS sequence"/>
</dbReference>
<feature type="transmembrane region" description="Helical" evidence="1">
    <location>
        <begin position="25"/>
        <end position="46"/>
    </location>
</feature>
<dbReference type="AlphaFoldDB" id="A0A847H9B8"/>